<feature type="compositionally biased region" description="Polar residues" evidence="4">
    <location>
        <begin position="57"/>
        <end position="66"/>
    </location>
</feature>
<dbReference type="AlphaFoldDB" id="A0A5M3YQV3"/>
<keyword evidence="6" id="KW-1185">Reference proteome</keyword>
<dbReference type="Proteomes" id="UP000452235">
    <property type="component" value="Unassembled WGS sequence"/>
</dbReference>
<keyword evidence="3" id="KW-0449">Lipoprotein</keyword>
<proteinExistence type="predicted"/>
<dbReference type="VEuPathDB" id="FungiDB:ATEG_00179"/>
<organism evidence="5 6">
    <name type="scientific">Aspergillus terreus</name>
    <dbReference type="NCBI Taxonomy" id="33178"/>
    <lineage>
        <taxon>Eukaryota</taxon>
        <taxon>Fungi</taxon>
        <taxon>Dikarya</taxon>
        <taxon>Ascomycota</taxon>
        <taxon>Pezizomycotina</taxon>
        <taxon>Eurotiomycetes</taxon>
        <taxon>Eurotiomycetidae</taxon>
        <taxon>Eurotiales</taxon>
        <taxon>Aspergillaceae</taxon>
        <taxon>Aspergillus</taxon>
        <taxon>Aspergillus subgen. Circumdati</taxon>
    </lineage>
</organism>
<dbReference type="EMBL" id="BLJY01000003">
    <property type="protein sequence ID" value="GFF14129.1"/>
    <property type="molecule type" value="Genomic_DNA"/>
</dbReference>
<feature type="compositionally biased region" description="Basic and acidic residues" evidence="4">
    <location>
        <begin position="114"/>
        <end position="133"/>
    </location>
</feature>
<feature type="compositionally biased region" description="Polar residues" evidence="4">
    <location>
        <begin position="102"/>
        <end position="111"/>
    </location>
</feature>
<protein>
    <submittedName>
        <fullName evidence="5">Uncharacterized protein</fullName>
    </submittedName>
</protein>
<name>A0A5M3YQV3_ASPTE</name>
<dbReference type="InterPro" id="IPR031632">
    <property type="entry name" value="SVIP"/>
</dbReference>
<accession>A0A5M3YQV3</accession>
<gene>
    <name evidence="5" type="ORF">ATEIFO6365_0003018200</name>
</gene>
<evidence type="ECO:0000256" key="4">
    <source>
        <dbReference type="SAM" id="MobiDB-lite"/>
    </source>
</evidence>
<dbReference type="Pfam" id="PF15811">
    <property type="entry name" value="SVIP"/>
    <property type="match status" value="1"/>
</dbReference>
<evidence type="ECO:0000313" key="5">
    <source>
        <dbReference type="EMBL" id="GFF14129.1"/>
    </source>
</evidence>
<evidence type="ECO:0000256" key="2">
    <source>
        <dbReference type="ARBA" id="ARBA00023139"/>
    </source>
</evidence>
<sequence>MGSICSKSSNEPDPFAQPGRVLGSNQTPQKGTSAGPRAPLPKSHWGTPGRTLGGGRETSSAATESPDTADARAKAAIAAQKRAESATTGNKGKLGSKLAAQKAQTQNQTLNEASRSERAARDADGAAAARRWE</sequence>
<keyword evidence="2" id="KW-0564">Palmitate</keyword>
<feature type="compositionally biased region" description="Polar residues" evidence="4">
    <location>
        <begin position="23"/>
        <end position="32"/>
    </location>
</feature>
<evidence type="ECO:0000256" key="1">
    <source>
        <dbReference type="ARBA" id="ARBA00022707"/>
    </source>
</evidence>
<dbReference type="OrthoDB" id="5415072at2759"/>
<keyword evidence="1" id="KW-0519">Myristate</keyword>
<feature type="compositionally biased region" description="Polar residues" evidence="4">
    <location>
        <begin position="1"/>
        <end position="11"/>
    </location>
</feature>
<feature type="region of interest" description="Disordered" evidence="4">
    <location>
        <begin position="1"/>
        <end position="133"/>
    </location>
</feature>
<evidence type="ECO:0000313" key="6">
    <source>
        <dbReference type="Proteomes" id="UP000452235"/>
    </source>
</evidence>
<comment type="caution">
    <text evidence="5">The sequence shown here is derived from an EMBL/GenBank/DDBJ whole genome shotgun (WGS) entry which is preliminary data.</text>
</comment>
<evidence type="ECO:0000256" key="3">
    <source>
        <dbReference type="ARBA" id="ARBA00023288"/>
    </source>
</evidence>
<reference evidence="5 6" key="1">
    <citation type="submission" date="2020-01" db="EMBL/GenBank/DDBJ databases">
        <title>Aspergillus terreus IFO 6365 whole genome shotgun sequence.</title>
        <authorList>
            <person name="Kanamasa S."/>
            <person name="Takahashi H."/>
        </authorList>
    </citation>
    <scope>NUCLEOTIDE SEQUENCE [LARGE SCALE GENOMIC DNA]</scope>
    <source>
        <strain evidence="5 6">IFO 6365</strain>
    </source>
</reference>